<protein>
    <submittedName>
        <fullName evidence="2">TrkH family potassium uptake protein</fullName>
    </submittedName>
</protein>
<accession>A0A9D9IAH4</accession>
<feature type="transmembrane region" description="Helical" evidence="1">
    <location>
        <begin position="73"/>
        <end position="94"/>
    </location>
</feature>
<sequence>MNMDYRSVILFLAFIMLFIALVMLVPLLIAVSSDEYDSIMGFLKTIILMLAVSLIAIAFTWKRKELNIGTKEATLIVSLTWIIMTAFGALPMYFSGAIPSYTECFFEIMSG</sequence>
<evidence type="ECO:0000256" key="1">
    <source>
        <dbReference type="SAM" id="Phobius"/>
    </source>
</evidence>
<dbReference type="PANTHER" id="PTHR32024">
    <property type="entry name" value="TRK SYSTEM POTASSIUM UPTAKE PROTEIN TRKG-RELATED"/>
    <property type="match status" value="1"/>
</dbReference>
<reference evidence="2" key="2">
    <citation type="journal article" date="2021" name="PeerJ">
        <title>Extensive microbial diversity within the chicken gut microbiome revealed by metagenomics and culture.</title>
        <authorList>
            <person name="Gilroy R."/>
            <person name="Ravi A."/>
            <person name="Getino M."/>
            <person name="Pursley I."/>
            <person name="Horton D.L."/>
            <person name="Alikhan N.F."/>
            <person name="Baker D."/>
            <person name="Gharbi K."/>
            <person name="Hall N."/>
            <person name="Watson M."/>
            <person name="Adriaenssens E.M."/>
            <person name="Foster-Nyarko E."/>
            <person name="Jarju S."/>
            <person name="Secka A."/>
            <person name="Antonio M."/>
            <person name="Oren A."/>
            <person name="Chaudhuri R.R."/>
            <person name="La Ragione R."/>
            <person name="Hildebrand F."/>
            <person name="Pallen M.J."/>
        </authorList>
    </citation>
    <scope>NUCLEOTIDE SEQUENCE</scope>
    <source>
        <strain evidence="2">14700</strain>
    </source>
</reference>
<dbReference type="AlphaFoldDB" id="A0A9D9IAH4"/>
<feature type="transmembrane region" description="Helical" evidence="1">
    <location>
        <begin position="41"/>
        <end position="61"/>
    </location>
</feature>
<dbReference type="PANTHER" id="PTHR32024:SF2">
    <property type="entry name" value="TRK SYSTEM POTASSIUM UPTAKE PROTEIN TRKG-RELATED"/>
    <property type="match status" value="1"/>
</dbReference>
<dbReference type="EMBL" id="JADIMF010000035">
    <property type="protein sequence ID" value="MBO8468595.1"/>
    <property type="molecule type" value="Genomic_DNA"/>
</dbReference>
<feature type="transmembrane region" description="Helical" evidence="1">
    <location>
        <begin position="7"/>
        <end position="29"/>
    </location>
</feature>
<name>A0A9D9IAH4_9SPIO</name>
<gene>
    <name evidence="2" type="ORF">IAA72_02270</name>
</gene>
<keyword evidence="1" id="KW-0812">Transmembrane</keyword>
<reference evidence="2" key="1">
    <citation type="submission" date="2020-10" db="EMBL/GenBank/DDBJ databases">
        <authorList>
            <person name="Gilroy R."/>
        </authorList>
    </citation>
    <scope>NUCLEOTIDE SEQUENCE</scope>
    <source>
        <strain evidence="2">14700</strain>
    </source>
</reference>
<keyword evidence="1" id="KW-0472">Membrane</keyword>
<feature type="non-terminal residue" evidence="2">
    <location>
        <position position="111"/>
    </location>
</feature>
<comment type="caution">
    <text evidence="2">The sequence shown here is derived from an EMBL/GenBank/DDBJ whole genome shotgun (WGS) entry which is preliminary data.</text>
</comment>
<keyword evidence="1" id="KW-1133">Transmembrane helix</keyword>
<organism evidence="2 3">
    <name type="scientific">Candidatus Ornithospirochaeta stercoravium</name>
    <dbReference type="NCBI Taxonomy" id="2840897"/>
    <lineage>
        <taxon>Bacteria</taxon>
        <taxon>Pseudomonadati</taxon>
        <taxon>Spirochaetota</taxon>
        <taxon>Spirochaetia</taxon>
        <taxon>Spirochaetales</taxon>
        <taxon>Spirochaetaceae</taxon>
        <taxon>Spirochaetaceae incertae sedis</taxon>
        <taxon>Candidatus Ornithospirochaeta</taxon>
    </lineage>
</organism>
<evidence type="ECO:0000313" key="2">
    <source>
        <dbReference type="EMBL" id="MBO8468595.1"/>
    </source>
</evidence>
<proteinExistence type="predicted"/>
<dbReference type="Proteomes" id="UP000810292">
    <property type="component" value="Unassembled WGS sequence"/>
</dbReference>
<evidence type="ECO:0000313" key="3">
    <source>
        <dbReference type="Proteomes" id="UP000810292"/>
    </source>
</evidence>